<reference evidence="10" key="1">
    <citation type="journal article" date="2023" name="G3 (Bethesda)">
        <title>Whole genome assembly and annotation of the endangered Caribbean coral Acropora cervicornis.</title>
        <authorList>
            <person name="Selwyn J.D."/>
            <person name="Vollmer S.V."/>
        </authorList>
    </citation>
    <scope>NUCLEOTIDE SEQUENCE</scope>
    <source>
        <strain evidence="10">K2</strain>
    </source>
</reference>
<feature type="compositionally biased region" description="Pro residues" evidence="7">
    <location>
        <begin position="122"/>
        <end position="139"/>
    </location>
</feature>
<gene>
    <name evidence="10" type="ORF">P5673_001836</name>
</gene>
<evidence type="ECO:0000313" key="11">
    <source>
        <dbReference type="Proteomes" id="UP001249851"/>
    </source>
</evidence>
<dbReference type="PRINTS" id="PR00722">
    <property type="entry name" value="CHYMOTRYPSIN"/>
</dbReference>
<evidence type="ECO:0000256" key="1">
    <source>
        <dbReference type="ARBA" id="ARBA00007664"/>
    </source>
</evidence>
<evidence type="ECO:0000313" key="10">
    <source>
        <dbReference type="EMBL" id="KAK2572836.1"/>
    </source>
</evidence>
<dbReference type="Gene3D" id="2.40.10.10">
    <property type="entry name" value="Trypsin-like serine proteases"/>
    <property type="match status" value="1"/>
</dbReference>
<organism evidence="10 11">
    <name type="scientific">Acropora cervicornis</name>
    <name type="common">Staghorn coral</name>
    <dbReference type="NCBI Taxonomy" id="6130"/>
    <lineage>
        <taxon>Eukaryota</taxon>
        <taxon>Metazoa</taxon>
        <taxon>Cnidaria</taxon>
        <taxon>Anthozoa</taxon>
        <taxon>Hexacorallia</taxon>
        <taxon>Scleractinia</taxon>
        <taxon>Astrocoeniina</taxon>
        <taxon>Acroporidae</taxon>
        <taxon>Acropora</taxon>
    </lineage>
</organism>
<dbReference type="PROSITE" id="PS00134">
    <property type="entry name" value="TRYPSIN_HIS"/>
    <property type="match status" value="1"/>
</dbReference>
<proteinExistence type="inferred from homology"/>
<dbReference type="InterPro" id="IPR033116">
    <property type="entry name" value="TRYPSIN_SER"/>
</dbReference>
<keyword evidence="2 6" id="KW-0645">Protease</keyword>
<dbReference type="SUPFAM" id="SSF50494">
    <property type="entry name" value="Trypsin-like serine proteases"/>
    <property type="match status" value="1"/>
</dbReference>
<dbReference type="InterPro" id="IPR013320">
    <property type="entry name" value="ConA-like_dom_sf"/>
</dbReference>
<dbReference type="FunFam" id="2.40.10.10:FF:000077">
    <property type="entry name" value="Predicted protein"/>
    <property type="match status" value="1"/>
</dbReference>
<dbReference type="InterPro" id="IPR001254">
    <property type="entry name" value="Trypsin_dom"/>
</dbReference>
<dbReference type="CDD" id="cd00190">
    <property type="entry name" value="Tryp_SPc"/>
    <property type="match status" value="1"/>
</dbReference>
<dbReference type="InterPro" id="IPR009003">
    <property type="entry name" value="Peptidase_S1_PA"/>
</dbReference>
<keyword evidence="4 6" id="KW-0720">Serine protease</keyword>
<feature type="domain" description="Peptidase S1" evidence="9">
    <location>
        <begin position="158"/>
        <end position="392"/>
    </location>
</feature>
<dbReference type="Pfam" id="PF00089">
    <property type="entry name" value="Trypsin"/>
    <property type="match status" value="1"/>
</dbReference>
<keyword evidence="8" id="KW-0732">Signal</keyword>
<evidence type="ECO:0000256" key="3">
    <source>
        <dbReference type="ARBA" id="ARBA00022801"/>
    </source>
</evidence>
<dbReference type="Proteomes" id="UP001249851">
    <property type="component" value="Unassembled WGS sequence"/>
</dbReference>
<evidence type="ECO:0000259" key="9">
    <source>
        <dbReference type="PROSITE" id="PS50240"/>
    </source>
</evidence>
<reference evidence="10" key="2">
    <citation type="journal article" date="2023" name="Science">
        <title>Genomic signatures of disease resistance in endangered staghorn corals.</title>
        <authorList>
            <person name="Vollmer S.V."/>
            <person name="Selwyn J.D."/>
            <person name="Despard B.A."/>
            <person name="Roesel C.L."/>
        </authorList>
    </citation>
    <scope>NUCLEOTIDE SEQUENCE</scope>
    <source>
        <strain evidence="10">K2</strain>
    </source>
</reference>
<dbReference type="GO" id="GO:0016020">
    <property type="term" value="C:membrane"/>
    <property type="evidence" value="ECO:0007669"/>
    <property type="project" value="InterPro"/>
</dbReference>
<feature type="chain" id="PRO_5041998407" evidence="8">
    <location>
        <begin position="22"/>
        <end position="394"/>
    </location>
</feature>
<accession>A0AAD9VFS3</accession>
<feature type="region of interest" description="Disordered" evidence="7">
    <location>
        <begin position="119"/>
        <end position="149"/>
    </location>
</feature>
<keyword evidence="5" id="KW-1015">Disulfide bond</keyword>
<dbReference type="Gene3D" id="2.60.120.200">
    <property type="match status" value="1"/>
</dbReference>
<evidence type="ECO:0000256" key="7">
    <source>
        <dbReference type="SAM" id="MobiDB-lite"/>
    </source>
</evidence>
<keyword evidence="11" id="KW-1185">Reference proteome</keyword>
<evidence type="ECO:0000256" key="2">
    <source>
        <dbReference type="ARBA" id="ARBA00022670"/>
    </source>
</evidence>
<evidence type="ECO:0000256" key="5">
    <source>
        <dbReference type="ARBA" id="ARBA00023157"/>
    </source>
</evidence>
<dbReference type="GO" id="GO:0006508">
    <property type="term" value="P:proteolysis"/>
    <property type="evidence" value="ECO:0007669"/>
    <property type="project" value="UniProtKB-KW"/>
</dbReference>
<dbReference type="InterPro" id="IPR043504">
    <property type="entry name" value="Peptidase_S1_PA_chymotrypsin"/>
</dbReference>
<dbReference type="PROSITE" id="PS50240">
    <property type="entry name" value="TRYPSIN_DOM"/>
    <property type="match status" value="1"/>
</dbReference>
<dbReference type="PROSITE" id="PS00135">
    <property type="entry name" value="TRYPSIN_SER"/>
    <property type="match status" value="1"/>
</dbReference>
<dbReference type="EMBL" id="JARQWQ010000003">
    <property type="protein sequence ID" value="KAK2572836.1"/>
    <property type="molecule type" value="Genomic_DNA"/>
</dbReference>
<feature type="signal peptide" evidence="8">
    <location>
        <begin position="1"/>
        <end position="21"/>
    </location>
</feature>
<keyword evidence="3 6" id="KW-0378">Hydrolase</keyword>
<dbReference type="AlphaFoldDB" id="A0AAD9VFS3"/>
<comment type="caution">
    <text evidence="10">The sequence shown here is derived from an EMBL/GenBank/DDBJ whole genome shotgun (WGS) entry which is preliminary data.</text>
</comment>
<dbReference type="GO" id="GO:0005615">
    <property type="term" value="C:extracellular space"/>
    <property type="evidence" value="ECO:0007669"/>
    <property type="project" value="TreeGrafter"/>
</dbReference>
<evidence type="ECO:0000256" key="4">
    <source>
        <dbReference type="ARBA" id="ARBA00022825"/>
    </source>
</evidence>
<dbReference type="SMART" id="SM00020">
    <property type="entry name" value="Tryp_SPc"/>
    <property type="match status" value="1"/>
</dbReference>
<comment type="similarity">
    <text evidence="1">Belongs to the peptidase S1 family.</text>
</comment>
<protein>
    <submittedName>
        <fullName evidence="10">CUB and peptidase domain-containing protein 1</fullName>
    </submittedName>
</protein>
<dbReference type="Pfam" id="PF00629">
    <property type="entry name" value="MAM"/>
    <property type="match status" value="1"/>
</dbReference>
<dbReference type="InterPro" id="IPR001314">
    <property type="entry name" value="Peptidase_S1A"/>
</dbReference>
<dbReference type="PANTHER" id="PTHR24264:SF54">
    <property type="entry name" value="PEPTIDASE S1 DOMAIN-CONTAINING PROTEIN"/>
    <property type="match status" value="1"/>
</dbReference>
<evidence type="ECO:0000256" key="8">
    <source>
        <dbReference type="SAM" id="SignalP"/>
    </source>
</evidence>
<evidence type="ECO:0000256" key="6">
    <source>
        <dbReference type="RuleBase" id="RU363034"/>
    </source>
</evidence>
<dbReference type="PANTHER" id="PTHR24264">
    <property type="entry name" value="TRYPSIN-RELATED"/>
    <property type="match status" value="1"/>
</dbReference>
<name>A0AAD9VFS3_ACRCE</name>
<dbReference type="SUPFAM" id="SSF49899">
    <property type="entry name" value="Concanavalin A-like lectins/glucanases"/>
    <property type="match status" value="1"/>
</dbReference>
<dbReference type="InterPro" id="IPR018114">
    <property type="entry name" value="TRYPSIN_HIS"/>
</dbReference>
<dbReference type="GO" id="GO:0004252">
    <property type="term" value="F:serine-type endopeptidase activity"/>
    <property type="evidence" value="ECO:0007669"/>
    <property type="project" value="InterPro"/>
</dbReference>
<sequence length="394" mass="43143">MKLLLFIVVVLAEFSNNLTNGYYMYIEASGRKKGDNAKLEIKPGLSGMACISFFYNMRGGRNHVGILRVLINGGEAFVKRGHQGNNWLKADITSNEPVSSVRMPNDSRTMSHFLECESLATAPPPRPQPSTEAPPPPIPQTTMPPITGKCGIRRSTRIVGGEDSSPGDWPWQGMLTSSPNGPVFCGGSLVAPQWLVTASHCVKGASESSIYVRLGSHKRRETTGVEQDFTVSKIIMHPLYHKPIGMSHDIALLKLDRPVKVTRFVNLVCLPDNVSAPSEGKNCWITGWGRSHSVGGSSPNTLQQASVPIVGRNRCEWSYLGRIHDSMICAGLDRGSIDSCQGDSGGPMVCETGGRYYLQGVTSWGQGCARPNKYGVYARVKYVMKWLKEEMRNN</sequence>
<dbReference type="InterPro" id="IPR050127">
    <property type="entry name" value="Serine_Proteases_S1"/>
</dbReference>
<dbReference type="InterPro" id="IPR000998">
    <property type="entry name" value="MAM_dom"/>
</dbReference>